<dbReference type="CDD" id="cd23934">
    <property type="entry name" value="AGPR_1_C"/>
    <property type="match status" value="1"/>
</dbReference>
<dbReference type="FunFam" id="3.30.360.10:FF:000014">
    <property type="entry name" value="N-acetyl-gamma-glutamyl-phosphate reductase"/>
    <property type="match status" value="1"/>
</dbReference>
<dbReference type="PANTHER" id="PTHR32338">
    <property type="entry name" value="N-ACETYL-GAMMA-GLUTAMYL-PHOSPHATE REDUCTASE, CHLOROPLASTIC-RELATED-RELATED"/>
    <property type="match status" value="1"/>
</dbReference>
<dbReference type="InterPro" id="IPR036291">
    <property type="entry name" value="NAD(P)-bd_dom_sf"/>
</dbReference>
<evidence type="ECO:0000256" key="5">
    <source>
        <dbReference type="ARBA" id="ARBA00023002"/>
    </source>
</evidence>
<reference evidence="10 11" key="1">
    <citation type="submission" date="2012-12" db="EMBL/GenBank/DDBJ databases">
        <title>Novel taxa of Listeriaceae from agricultural environments in the United States.</title>
        <authorList>
            <person name="den Bakker H.C."/>
            <person name="Allred A."/>
            <person name="Warchocki S."/>
            <person name="Wright E.M."/>
            <person name="Burrell A."/>
            <person name="Nightingale K.K."/>
            <person name="Kephart D."/>
            <person name="Wiedmann M."/>
        </authorList>
    </citation>
    <scope>NUCLEOTIDE SEQUENCE [LARGE SCALE GENOMIC DNA]</scope>
    <source>
        <strain evidence="10 11">FSL F6-1037</strain>
    </source>
</reference>
<dbReference type="AlphaFoldDB" id="W7D1K9"/>
<dbReference type="UniPathway" id="UPA00068">
    <property type="reaction ID" value="UER00108"/>
</dbReference>
<dbReference type="PANTHER" id="PTHR32338:SF10">
    <property type="entry name" value="N-ACETYL-GAMMA-GLUTAMYL-PHOSPHATE REDUCTASE, CHLOROPLASTIC-RELATED"/>
    <property type="match status" value="1"/>
</dbReference>
<proteinExistence type="inferred from homology"/>
<sequence length="340" mass="36893">MKVSIVGATGYSGLELLRLVSQHPNLELISLHSLTGKGELLSETFPLVKETGYDLIVEPVDAVRISAIAEIVFLATPAGIAKDLIPLLSSSLQIIDLSGDFRLEKSENYDNWYGQSAAAQALRDEAIYGLSEWEQTALMGARLIANPGCYATAILLALMPLFEKLAMGDVIIDAKSGVSGAGKGLSPATHFMQTHDNLQAYKINRHQHIPEIEQQLSKVTESVAPITLTTQLLPIARGLMATIYFETSATNQQLSAIFATAYQQAPFVRIFAEQLPTIQQVIGSNYCDIGWHKDERTGRVTLISVIDNLVKGAAGQAIQNVNISQGWEQTLGLPLLPILI</sequence>
<keyword evidence="2 7" id="KW-0055">Arginine biosynthesis</keyword>
<dbReference type="HAMAP" id="MF_00150">
    <property type="entry name" value="ArgC_type1"/>
    <property type="match status" value="1"/>
</dbReference>
<dbReference type="Gene3D" id="3.40.50.720">
    <property type="entry name" value="NAD(P)-binding Rossmann-like Domain"/>
    <property type="match status" value="1"/>
</dbReference>
<accession>W7D1K9</accession>
<gene>
    <name evidence="7 10" type="primary">argC</name>
    <name evidence="10" type="ORF">BCAMP_02915</name>
</gene>
<dbReference type="Pfam" id="PF01118">
    <property type="entry name" value="Semialdhyde_dh"/>
    <property type="match status" value="1"/>
</dbReference>
<feature type="domain" description="Semialdehyde dehydrogenase NAD-binding" evidence="9">
    <location>
        <begin position="2"/>
        <end position="141"/>
    </location>
</feature>
<evidence type="ECO:0000259" key="9">
    <source>
        <dbReference type="SMART" id="SM00859"/>
    </source>
</evidence>
<dbReference type="InterPro" id="IPR058924">
    <property type="entry name" value="AGPR_dimerisation_dom"/>
</dbReference>
<protein>
    <recommendedName>
        <fullName evidence="7">N-acetyl-gamma-glutamyl-phosphate reductase</fullName>
        <shortName evidence="7">AGPR</shortName>
        <ecNumber evidence="7">1.2.1.38</ecNumber>
    </recommendedName>
    <alternativeName>
        <fullName evidence="7">N-acetyl-glutamate semialdehyde dehydrogenase</fullName>
        <shortName evidence="7">NAGSA dehydrogenase</shortName>
    </alternativeName>
</protein>
<evidence type="ECO:0000256" key="6">
    <source>
        <dbReference type="ARBA" id="ARBA00050557"/>
    </source>
</evidence>
<evidence type="ECO:0000256" key="4">
    <source>
        <dbReference type="ARBA" id="ARBA00022857"/>
    </source>
</evidence>
<dbReference type="GO" id="GO:0070401">
    <property type="term" value="F:NADP+ binding"/>
    <property type="evidence" value="ECO:0007669"/>
    <property type="project" value="InterPro"/>
</dbReference>
<evidence type="ECO:0000256" key="8">
    <source>
        <dbReference type="PROSITE-ProRule" id="PRU10010"/>
    </source>
</evidence>
<comment type="pathway">
    <text evidence="1 7">Amino-acid biosynthesis; L-arginine biosynthesis; N(2)-acetyl-L-ornithine from L-glutamate: step 3/4.</text>
</comment>
<dbReference type="SUPFAM" id="SSF55347">
    <property type="entry name" value="Glyceraldehyde-3-phosphate dehydrogenase-like, C-terminal domain"/>
    <property type="match status" value="1"/>
</dbReference>
<evidence type="ECO:0000256" key="3">
    <source>
        <dbReference type="ARBA" id="ARBA00022605"/>
    </source>
</evidence>
<dbReference type="PROSITE" id="PS01224">
    <property type="entry name" value="ARGC"/>
    <property type="match status" value="1"/>
</dbReference>
<comment type="subcellular location">
    <subcellularLocation>
        <location evidence="7">Cytoplasm</location>
    </subcellularLocation>
</comment>
<comment type="caution">
    <text evidence="10">The sequence shown here is derived from an EMBL/GenBank/DDBJ whole genome shotgun (WGS) entry which is preliminary data.</text>
</comment>
<keyword evidence="7" id="KW-0963">Cytoplasm</keyword>
<keyword evidence="3 7" id="KW-0028">Amino-acid biosynthesis</keyword>
<dbReference type="PATRIC" id="fig|1265861.3.peg.570"/>
<dbReference type="Pfam" id="PF22698">
    <property type="entry name" value="Semialdhyde_dhC_1"/>
    <property type="match status" value="1"/>
</dbReference>
<dbReference type="GO" id="GO:0003942">
    <property type="term" value="F:N-acetyl-gamma-glutamyl-phosphate reductase activity"/>
    <property type="evidence" value="ECO:0007669"/>
    <property type="project" value="UniProtKB-UniRule"/>
</dbReference>
<keyword evidence="11" id="KW-1185">Reference proteome</keyword>
<dbReference type="CDD" id="cd17895">
    <property type="entry name" value="AGPR_1_N"/>
    <property type="match status" value="1"/>
</dbReference>
<dbReference type="InterPro" id="IPR023013">
    <property type="entry name" value="AGPR_AS"/>
</dbReference>
<evidence type="ECO:0000256" key="2">
    <source>
        <dbReference type="ARBA" id="ARBA00022571"/>
    </source>
</evidence>
<dbReference type="EMBL" id="AODH01000009">
    <property type="protein sequence ID" value="EUJ41796.1"/>
    <property type="molecule type" value="Genomic_DNA"/>
</dbReference>
<comment type="similarity">
    <text evidence="7">Belongs to the NAGSA dehydrogenase family. Type 1 subfamily.</text>
</comment>
<dbReference type="STRING" id="1265861.BCAMP_02915"/>
<dbReference type="InterPro" id="IPR000706">
    <property type="entry name" value="AGPR_type-1"/>
</dbReference>
<dbReference type="InterPro" id="IPR050085">
    <property type="entry name" value="AGPR"/>
</dbReference>
<dbReference type="SUPFAM" id="SSF51735">
    <property type="entry name" value="NAD(P)-binding Rossmann-fold domains"/>
    <property type="match status" value="1"/>
</dbReference>
<evidence type="ECO:0000313" key="10">
    <source>
        <dbReference type="EMBL" id="EUJ41796.1"/>
    </source>
</evidence>
<keyword evidence="5 7" id="KW-0560">Oxidoreductase</keyword>
<comment type="catalytic activity">
    <reaction evidence="6 7">
        <text>N-acetyl-L-glutamate 5-semialdehyde + phosphate + NADP(+) = N-acetyl-L-glutamyl 5-phosphate + NADPH + H(+)</text>
        <dbReference type="Rhea" id="RHEA:21588"/>
        <dbReference type="ChEBI" id="CHEBI:15378"/>
        <dbReference type="ChEBI" id="CHEBI:29123"/>
        <dbReference type="ChEBI" id="CHEBI:43474"/>
        <dbReference type="ChEBI" id="CHEBI:57783"/>
        <dbReference type="ChEBI" id="CHEBI:57936"/>
        <dbReference type="ChEBI" id="CHEBI:58349"/>
        <dbReference type="EC" id="1.2.1.38"/>
    </reaction>
</comment>
<dbReference type="NCBIfam" id="TIGR01850">
    <property type="entry name" value="argC"/>
    <property type="match status" value="1"/>
</dbReference>
<dbReference type="GO" id="GO:0005737">
    <property type="term" value="C:cytoplasm"/>
    <property type="evidence" value="ECO:0007669"/>
    <property type="project" value="UniProtKB-SubCell"/>
</dbReference>
<dbReference type="EC" id="1.2.1.38" evidence="7"/>
<evidence type="ECO:0000313" key="11">
    <source>
        <dbReference type="Proteomes" id="UP000019243"/>
    </source>
</evidence>
<dbReference type="GO" id="GO:0051287">
    <property type="term" value="F:NAD binding"/>
    <property type="evidence" value="ECO:0007669"/>
    <property type="project" value="InterPro"/>
</dbReference>
<comment type="function">
    <text evidence="7">Catalyzes the NADPH-dependent reduction of N-acetyl-5-glutamyl phosphate to yield N-acetyl-L-glutamate 5-semialdehyde.</text>
</comment>
<evidence type="ECO:0000256" key="1">
    <source>
        <dbReference type="ARBA" id="ARBA00004862"/>
    </source>
</evidence>
<keyword evidence="4 7" id="KW-0521">NADP</keyword>
<dbReference type="InterPro" id="IPR000534">
    <property type="entry name" value="Semialdehyde_DH_NAD-bd"/>
</dbReference>
<organism evidence="10 11">
    <name type="scientific">Brochothrix campestris FSL F6-1037</name>
    <dbReference type="NCBI Taxonomy" id="1265861"/>
    <lineage>
        <taxon>Bacteria</taxon>
        <taxon>Bacillati</taxon>
        <taxon>Bacillota</taxon>
        <taxon>Bacilli</taxon>
        <taxon>Bacillales</taxon>
        <taxon>Listeriaceae</taxon>
        <taxon>Brochothrix</taxon>
    </lineage>
</organism>
<dbReference type="GO" id="GO:0006526">
    <property type="term" value="P:L-arginine biosynthetic process"/>
    <property type="evidence" value="ECO:0007669"/>
    <property type="project" value="UniProtKB-UniRule"/>
</dbReference>
<dbReference type="Gene3D" id="3.30.360.10">
    <property type="entry name" value="Dihydrodipicolinate Reductase, domain 2"/>
    <property type="match status" value="1"/>
</dbReference>
<dbReference type="SMART" id="SM00859">
    <property type="entry name" value="Semialdhyde_dh"/>
    <property type="match status" value="1"/>
</dbReference>
<dbReference type="OrthoDB" id="9801289at2"/>
<feature type="active site" evidence="7 8">
    <location>
        <position position="149"/>
    </location>
</feature>
<dbReference type="Proteomes" id="UP000019243">
    <property type="component" value="Unassembled WGS sequence"/>
</dbReference>
<dbReference type="RefSeq" id="WP_035313411.1">
    <property type="nucleotide sequence ID" value="NZ_AODH01000009.1"/>
</dbReference>
<evidence type="ECO:0000256" key="7">
    <source>
        <dbReference type="HAMAP-Rule" id="MF_00150"/>
    </source>
</evidence>
<name>W7D1K9_9LIST</name>